<protein>
    <submittedName>
        <fullName evidence="2">Microviridin/marinostatin family tricyclic proteinase inhibitor</fullName>
    </submittedName>
</protein>
<dbReference type="Proteomes" id="UP001221686">
    <property type="component" value="Unassembled WGS sequence"/>
</dbReference>
<dbReference type="InterPro" id="IPR022217">
    <property type="entry name" value="Prot_inh_I10_marinostatin"/>
</dbReference>
<dbReference type="RefSeq" id="WP_272088746.1">
    <property type="nucleotide sequence ID" value="NZ_JAQNDL010000002.1"/>
</dbReference>
<gene>
    <name evidence="2" type="ORF">POL25_25375</name>
</gene>
<dbReference type="EMBL" id="JAQNDL010000002">
    <property type="protein sequence ID" value="MDC0720256.1"/>
    <property type="molecule type" value="Genomic_DNA"/>
</dbReference>
<feature type="region of interest" description="Disordered" evidence="1">
    <location>
        <begin position="50"/>
        <end position="70"/>
    </location>
</feature>
<reference evidence="2 3" key="1">
    <citation type="submission" date="2022-11" db="EMBL/GenBank/DDBJ databases">
        <title>Minimal conservation of predation-associated metabolite biosynthetic gene clusters underscores biosynthetic potential of Myxococcota including descriptions for ten novel species: Archangium lansinium sp. nov., Myxococcus landrumus sp. nov., Nannocystis bai.</title>
        <authorList>
            <person name="Ahearne A."/>
            <person name="Stevens C."/>
            <person name="Dowd S."/>
        </authorList>
    </citation>
    <scope>NUCLEOTIDE SEQUENCE [LARGE SCALE GENOMIC DNA]</scope>
    <source>
        <strain evidence="2 3">BB15-2</strain>
    </source>
</reference>
<dbReference type="NCBIfam" id="NF033738">
    <property type="entry name" value="microvirid_RiPP"/>
    <property type="match status" value="1"/>
</dbReference>
<keyword evidence="3" id="KW-1185">Reference proteome</keyword>
<evidence type="ECO:0000256" key="1">
    <source>
        <dbReference type="SAM" id="MobiDB-lite"/>
    </source>
</evidence>
<evidence type="ECO:0000313" key="2">
    <source>
        <dbReference type="EMBL" id="MDC0720256.1"/>
    </source>
</evidence>
<comment type="caution">
    <text evidence="2">The sequence shown here is derived from an EMBL/GenBank/DDBJ whole genome shotgun (WGS) entry which is preliminary data.</text>
</comment>
<proteinExistence type="predicted"/>
<sequence length="70" mass="7339">MSKKLIDLQSEGADVPFFAHLLSSQADPATPAAGGGGGTKPAPTYHCLDSECTKKYPSDGDEPTSTLWDK</sequence>
<evidence type="ECO:0000313" key="3">
    <source>
        <dbReference type="Proteomes" id="UP001221686"/>
    </source>
</evidence>
<name>A0ABT5E664_9BACT</name>
<organism evidence="2 3">
    <name type="scientific">Nannocystis bainbridge</name>
    <dbReference type="NCBI Taxonomy" id="2995303"/>
    <lineage>
        <taxon>Bacteria</taxon>
        <taxon>Pseudomonadati</taxon>
        <taxon>Myxococcota</taxon>
        <taxon>Polyangia</taxon>
        <taxon>Nannocystales</taxon>
        <taxon>Nannocystaceae</taxon>
        <taxon>Nannocystis</taxon>
    </lineage>
</organism>
<accession>A0ABT5E664</accession>